<dbReference type="AlphaFoldDB" id="A0A224Y4Z1"/>
<proteinExistence type="predicted"/>
<feature type="compositionally biased region" description="Pro residues" evidence="1">
    <location>
        <begin position="11"/>
        <end position="24"/>
    </location>
</feature>
<dbReference type="EMBL" id="GFPF01001472">
    <property type="protein sequence ID" value="MAA12618.1"/>
    <property type="molecule type" value="Transcribed_RNA"/>
</dbReference>
<sequence>MSMDGTDFAPPLAPPPPVRTPMPPSTNLHLFTCAIAAETGTNTMPQQILPEVPPTKPFLSFCQSSEMIGTLARPSDGTRWRHQGVFRSYCESGISSRRSDETDIIGCPR</sequence>
<name>A0A224Y4Z1_9ACAR</name>
<organism evidence="2">
    <name type="scientific">Rhipicephalus zambeziensis</name>
    <dbReference type="NCBI Taxonomy" id="60191"/>
    <lineage>
        <taxon>Eukaryota</taxon>
        <taxon>Metazoa</taxon>
        <taxon>Ecdysozoa</taxon>
        <taxon>Arthropoda</taxon>
        <taxon>Chelicerata</taxon>
        <taxon>Arachnida</taxon>
        <taxon>Acari</taxon>
        <taxon>Parasitiformes</taxon>
        <taxon>Ixodida</taxon>
        <taxon>Ixodoidea</taxon>
        <taxon>Ixodidae</taxon>
        <taxon>Rhipicephalinae</taxon>
        <taxon>Rhipicephalus</taxon>
        <taxon>Rhipicephalus</taxon>
    </lineage>
</organism>
<evidence type="ECO:0000256" key="1">
    <source>
        <dbReference type="SAM" id="MobiDB-lite"/>
    </source>
</evidence>
<reference evidence="2" key="1">
    <citation type="journal article" date="2017" name="Parasit. Vectors">
        <title>Sialotranscriptomics of Rhipicephalus zambeziensis reveals intricate expression profiles of secretory proteins and suggests tight temporal transcriptional regulation during blood-feeding.</title>
        <authorList>
            <person name="de Castro M.H."/>
            <person name="de Klerk D."/>
            <person name="Pienaar R."/>
            <person name="Rees D.J.G."/>
            <person name="Mans B.J."/>
        </authorList>
    </citation>
    <scope>NUCLEOTIDE SEQUENCE</scope>
    <source>
        <tissue evidence="2">Salivary glands</tissue>
    </source>
</reference>
<feature type="region of interest" description="Disordered" evidence="1">
    <location>
        <begin position="1"/>
        <end position="25"/>
    </location>
</feature>
<accession>A0A224Y4Z1</accession>
<evidence type="ECO:0000313" key="2">
    <source>
        <dbReference type="EMBL" id="MAA12618.1"/>
    </source>
</evidence>
<protein>
    <submittedName>
        <fullName evidence="2">Uncharacterized protein</fullName>
    </submittedName>
</protein>